<organism evidence="2 3">
    <name type="scientific">Pochonia chlamydosporia 170</name>
    <dbReference type="NCBI Taxonomy" id="1380566"/>
    <lineage>
        <taxon>Eukaryota</taxon>
        <taxon>Fungi</taxon>
        <taxon>Dikarya</taxon>
        <taxon>Ascomycota</taxon>
        <taxon>Pezizomycotina</taxon>
        <taxon>Sordariomycetes</taxon>
        <taxon>Hypocreomycetidae</taxon>
        <taxon>Hypocreales</taxon>
        <taxon>Clavicipitaceae</taxon>
        <taxon>Pochonia</taxon>
    </lineage>
</organism>
<dbReference type="RefSeq" id="XP_018136942.1">
    <property type="nucleotide sequence ID" value="XM_018292632.1"/>
</dbReference>
<dbReference type="Proteomes" id="UP000078397">
    <property type="component" value="Unassembled WGS sequence"/>
</dbReference>
<dbReference type="EMBL" id="LSBJ02000013">
    <property type="protein sequence ID" value="OAQ58845.1"/>
    <property type="molecule type" value="Genomic_DNA"/>
</dbReference>
<reference evidence="2 3" key="1">
    <citation type="journal article" date="2016" name="PLoS Pathog.">
        <title>Biosynthesis of antibiotic leucinostatins in bio-control fungus Purpureocillium lilacinum and their inhibition on phytophthora revealed by genome mining.</title>
        <authorList>
            <person name="Wang G."/>
            <person name="Liu Z."/>
            <person name="Lin R."/>
            <person name="Li E."/>
            <person name="Mao Z."/>
            <person name="Ling J."/>
            <person name="Yang Y."/>
            <person name="Yin W.B."/>
            <person name="Xie B."/>
        </authorList>
    </citation>
    <scope>NUCLEOTIDE SEQUENCE [LARGE SCALE GENOMIC DNA]</scope>
    <source>
        <strain evidence="2">170</strain>
    </source>
</reference>
<evidence type="ECO:0000313" key="2">
    <source>
        <dbReference type="EMBL" id="OAQ58845.1"/>
    </source>
</evidence>
<dbReference type="KEGG" id="pchm:VFPPC_14864"/>
<feature type="compositionally biased region" description="Polar residues" evidence="1">
    <location>
        <begin position="83"/>
        <end position="95"/>
    </location>
</feature>
<accession>A0A179F064</accession>
<sequence>MSGSRRRNSRAIPAVDVPIPQGLEAYFVHEPQEQNPEWLAYLENHHDLLSFGVPRRVCLQRQEQEPNRRTKEPDVAKNESSDGKQVTAKSNSLASSGKDERPVVKKKQNGGKAGRKLDLDNMIICNPNWYTKEDRDTILAYNKTKVDPFQYQVDKFDDEDE</sequence>
<feature type="region of interest" description="Disordered" evidence="1">
    <location>
        <begin position="61"/>
        <end position="117"/>
    </location>
</feature>
<protein>
    <submittedName>
        <fullName evidence="2">Uncharacterized protein</fullName>
    </submittedName>
</protein>
<feature type="compositionally biased region" description="Basic and acidic residues" evidence="1">
    <location>
        <begin position="62"/>
        <end position="82"/>
    </location>
</feature>
<dbReference type="AlphaFoldDB" id="A0A179F064"/>
<name>A0A179F064_METCM</name>
<proteinExistence type="predicted"/>
<evidence type="ECO:0000256" key="1">
    <source>
        <dbReference type="SAM" id="MobiDB-lite"/>
    </source>
</evidence>
<evidence type="ECO:0000313" key="3">
    <source>
        <dbReference type="Proteomes" id="UP000078397"/>
    </source>
</evidence>
<comment type="caution">
    <text evidence="2">The sequence shown here is derived from an EMBL/GenBank/DDBJ whole genome shotgun (WGS) entry which is preliminary data.</text>
</comment>
<keyword evidence="3" id="KW-1185">Reference proteome</keyword>
<dbReference type="GeneID" id="28856626"/>
<gene>
    <name evidence="2" type="ORF">VFPPC_14864</name>
</gene>